<dbReference type="NCBIfam" id="TIGR02608">
    <property type="entry name" value="delta_60_rpt"/>
    <property type="match status" value="5"/>
</dbReference>
<gene>
    <name evidence="2" type="ORF">TES1_1229</name>
</gene>
<dbReference type="EMBL" id="CP006965">
    <property type="protein sequence ID" value="AHF80611.1"/>
    <property type="molecule type" value="Genomic_DNA"/>
</dbReference>
<dbReference type="STRING" id="582419.TES1_1229"/>
<dbReference type="Pfam" id="PF17164">
    <property type="entry name" value="DUF5122"/>
    <property type="match status" value="1"/>
</dbReference>
<protein>
    <submittedName>
        <fullName evidence="2">Uncharacterized protein</fullName>
    </submittedName>
</protein>
<name>W0I3G2_9EURY</name>
<dbReference type="PANTHER" id="PTHR42754">
    <property type="entry name" value="ENDOGLUCANASE"/>
    <property type="match status" value="1"/>
</dbReference>
<dbReference type="RefSeq" id="WP_051408187.1">
    <property type="nucleotide sequence ID" value="NZ_CP006965.1"/>
</dbReference>
<reference evidence="2 3" key="1">
    <citation type="journal article" date="2014" name="Int. J. Syst. Evol. Microbiol.">
        <title>Thermococcus paralvinellae sp. nov. and Thermococcus cleftensis sp. nov. of hyperthermophilic heterotrophs from deep-sea hydrothermal vents.</title>
        <authorList>
            <person name="Hensley S.A."/>
            <person name="Jung J.H."/>
            <person name="Park C.S."/>
            <person name="Holden J.F."/>
        </authorList>
    </citation>
    <scope>NUCLEOTIDE SEQUENCE [LARGE SCALE GENOMIC DNA]</scope>
    <source>
        <strain evidence="2 3">ES1</strain>
    </source>
</reference>
<evidence type="ECO:0000256" key="1">
    <source>
        <dbReference type="SAM" id="MobiDB-lite"/>
    </source>
</evidence>
<dbReference type="SUPFAM" id="SSF50998">
    <property type="entry name" value="Quinoprotein alcohol dehydrogenase-like"/>
    <property type="match status" value="2"/>
</dbReference>
<dbReference type="HOGENOM" id="CLU_304770_0_0_2"/>
<proteinExistence type="predicted"/>
<dbReference type="KEGG" id="ths:TES1_1229"/>
<dbReference type="Gene3D" id="2.80.10.50">
    <property type="match status" value="3"/>
</dbReference>
<dbReference type="GeneID" id="25384306"/>
<keyword evidence="3" id="KW-1185">Reference proteome</keyword>
<sequence length="921" mass="100790">MRKLLVGLLVFMMMALAVPEVESEERYWIKMYSEGDRESGNAVAVAPDGDLIIVGTRYSKGNFYDAWVIRLDPNGGIKWQKSYGGEDNDEAKAVAVAENGDIIVAGVTQSHGEGNGDIWILRLDTWGNVKWQKTYGSKEAEDCWDVAVTKEGNIIVVGKTENSVWILMLHGDGNIGWQKKYDGYVSSYESSMALANNGDIIIATSIRHPEWDDSVWVLRLNHNGSVIWQKAYGGDSTYYAYDVAVVENGDIIVAGQTYDIKDKCFKAWVIRLNANGNIQWQKSYGSDKEYNEMKEYRINAIEVLKNGDIILTGTTERKSLNPNAWISKIDSNGNIKWQKSYGSLSNTEIKDVVSTANGNVFAVGVSALKMLLIKIPPDGRFPDCENYKDSKALAKNTNVKIGSVKVSIRPIFAKVNRTKAQVKNTNAEVKTKCSMVLTTPTHTPKGSTIETPTGWARSYGGKYYDEARTVAVTPEGDIIAAGTTESFGTGNYDLWVIRLDSEGNIKWQKTYGGKGDDSAYAVAVASNGDIIVAGSTSSFGAGDYDLWVLRLDKNGNIRWEMTYGGEYGEGALGVALALNGDIIVAGYTGGFGAGDYDVWMLRLDSAGNVKWQKTYGGEDEDVALDVAIVKSSDIVVGGYTYSFGAGKEDAWVLYLDGNGNVKWQKTYGREGEDEIWAISATENGDIVAAGYTTSFGAGNEDVWVLRIDDRGEIIWEKTYGGEYGDIGMGIEEINRKIVVTGITQNFDVQTVGALVLYLDEMGNMLWGKVCEGGEMRVWEVSATDSSVVTAGYIKTPEGNEDLWVLKLSPEGASQCAMCWKVKAESEDTSAKIRNSEAQVENTKGEVKGSRARVKVSDAESNVQCTLESMGKQPVKETISEQSESWTATEETYPTPEEEEEGGICGPGIIILLGLIAIVLRR</sequence>
<dbReference type="InterPro" id="IPR011047">
    <property type="entry name" value="Quinoprotein_ADH-like_sf"/>
</dbReference>
<organism evidence="2 3">
    <name type="scientific">Thermococcus paralvinellae</name>
    <dbReference type="NCBI Taxonomy" id="582419"/>
    <lineage>
        <taxon>Archaea</taxon>
        <taxon>Methanobacteriati</taxon>
        <taxon>Methanobacteriota</taxon>
        <taxon>Thermococci</taxon>
        <taxon>Thermococcales</taxon>
        <taxon>Thermococcaceae</taxon>
        <taxon>Thermococcus</taxon>
    </lineage>
</organism>
<dbReference type="InterPro" id="IPR013431">
    <property type="entry name" value="Delta_60_rpt"/>
</dbReference>
<feature type="region of interest" description="Disordered" evidence="1">
    <location>
        <begin position="869"/>
        <end position="900"/>
    </location>
</feature>
<dbReference type="PANTHER" id="PTHR42754:SF1">
    <property type="entry name" value="LIPOPROTEIN"/>
    <property type="match status" value="1"/>
</dbReference>
<dbReference type="Proteomes" id="UP000019027">
    <property type="component" value="Chromosome"/>
</dbReference>
<dbReference type="AlphaFoldDB" id="W0I3G2"/>
<evidence type="ECO:0000313" key="2">
    <source>
        <dbReference type="EMBL" id="AHF80611.1"/>
    </source>
</evidence>
<accession>W0I3G2</accession>
<dbReference type="OrthoDB" id="98274at2157"/>
<evidence type="ECO:0000313" key="3">
    <source>
        <dbReference type="Proteomes" id="UP000019027"/>
    </source>
</evidence>